<feature type="transmembrane region" description="Helical" evidence="6">
    <location>
        <begin position="138"/>
        <end position="161"/>
    </location>
</feature>
<gene>
    <name evidence="8" type="ORF">RBR11_13885</name>
</gene>
<feature type="compositionally biased region" description="Basic and acidic residues" evidence="5">
    <location>
        <begin position="323"/>
        <end position="335"/>
    </location>
</feature>
<feature type="transmembrane region" description="Helical" evidence="6">
    <location>
        <begin position="281"/>
        <end position="298"/>
    </location>
</feature>
<reference evidence="8 9" key="1">
    <citation type="submission" date="2023-08" db="EMBL/GenBank/DDBJ databases">
        <title>Microbacterium sp. nov., isolated from a waste landfill.</title>
        <authorList>
            <person name="Wen W."/>
        </authorList>
    </citation>
    <scope>NUCLEOTIDE SEQUENCE [LARGE SCALE GENOMIC DNA]</scope>
    <source>
        <strain evidence="8 9">ASV81</strain>
    </source>
</reference>
<evidence type="ECO:0000256" key="6">
    <source>
        <dbReference type="SAM" id="Phobius"/>
    </source>
</evidence>
<feature type="domain" description="ABC transmembrane type-1" evidence="7">
    <location>
        <begin position="26"/>
        <end position="306"/>
    </location>
</feature>
<dbReference type="PANTHER" id="PTHR24221:SF654">
    <property type="entry name" value="ATP-BINDING CASSETTE SUB-FAMILY B MEMBER 6"/>
    <property type="match status" value="1"/>
</dbReference>
<evidence type="ECO:0000259" key="7">
    <source>
        <dbReference type="PROSITE" id="PS50929"/>
    </source>
</evidence>
<keyword evidence="3 6" id="KW-1133">Transmembrane helix</keyword>
<keyword evidence="2 6" id="KW-0812">Transmembrane</keyword>
<evidence type="ECO:0000256" key="3">
    <source>
        <dbReference type="ARBA" id="ARBA00022989"/>
    </source>
</evidence>
<dbReference type="InterPro" id="IPR003439">
    <property type="entry name" value="ABC_transporter-like_ATP-bd"/>
</dbReference>
<keyword evidence="8" id="KW-0067">ATP-binding</keyword>
<dbReference type="RefSeq" id="WP_308489959.1">
    <property type="nucleotide sequence ID" value="NZ_JAVFCB010000008.1"/>
</dbReference>
<feature type="transmembrane region" description="Helical" evidence="6">
    <location>
        <begin position="167"/>
        <end position="190"/>
    </location>
</feature>
<dbReference type="InterPro" id="IPR027417">
    <property type="entry name" value="P-loop_NTPase"/>
</dbReference>
<dbReference type="Pfam" id="PF00005">
    <property type="entry name" value="ABC_tran"/>
    <property type="match status" value="1"/>
</dbReference>
<feature type="transmembrane region" description="Helical" evidence="6">
    <location>
        <begin position="253"/>
        <end position="275"/>
    </location>
</feature>
<dbReference type="SUPFAM" id="SSF52540">
    <property type="entry name" value="P-loop containing nucleoside triphosphate hydrolases"/>
    <property type="match status" value="1"/>
</dbReference>
<dbReference type="Proteomes" id="UP001230289">
    <property type="component" value="Unassembled WGS sequence"/>
</dbReference>
<dbReference type="SUPFAM" id="SSF90123">
    <property type="entry name" value="ABC transporter transmembrane region"/>
    <property type="match status" value="1"/>
</dbReference>
<dbReference type="InterPro" id="IPR039421">
    <property type="entry name" value="Type_1_exporter"/>
</dbReference>
<evidence type="ECO:0000256" key="2">
    <source>
        <dbReference type="ARBA" id="ARBA00022692"/>
    </source>
</evidence>
<dbReference type="Pfam" id="PF00664">
    <property type="entry name" value="ABC_membrane"/>
    <property type="match status" value="1"/>
</dbReference>
<dbReference type="GO" id="GO:0005524">
    <property type="term" value="F:ATP binding"/>
    <property type="evidence" value="ECO:0007669"/>
    <property type="project" value="UniProtKB-KW"/>
</dbReference>
<dbReference type="Gene3D" id="1.20.1560.10">
    <property type="entry name" value="ABC transporter type 1, transmembrane domain"/>
    <property type="match status" value="1"/>
</dbReference>
<evidence type="ECO:0000313" key="9">
    <source>
        <dbReference type="Proteomes" id="UP001230289"/>
    </source>
</evidence>
<sequence length="560" mass="59321">MSASPADTGATGSLPALWRGRRRRYLVALVASGLAQALLAGTGAHVIRTALERYQKGAPAAAGPAPAVWTLFGLLIAALLLVGVLQYGVRVWSELLSQDYVHDIRIGLMRRNLTAGLTSSLGVSVTRLSNDLTSIRNWITLGIVPVLVGVPLIVGTCAIVVVLDPAYLLSIGVPLALLLGALALLAEPLFRRTMELRRSRGRLSAHLGDMLLATPSIRSGGGIRRELKRAGRYSDAMVEAAVRRARFSGLVRGSTITTTGLITAFTVGAGLLWSIPASTTAAALTLIGFLVAPVHDLGRAVEYRQMYRAAQRMVGPATLLPAEPERPRRPDDAPRRRTGVPSAAPAGVFAAPRSTSDGTAIPGLAAAPGDRIVADFGSRSTTAQVLSQFAGLATATEAILVDGTDLRAAGDDRLRRIVGYAAQGMLLGRLTILTAVRYRSPAATDADARAALQRVGLGERVDRLAKGDQTVLRHGGDPLTVPERARLLLARALMESPALLVLDHLDADLDPAGRIRLRELLADYPGVVLYAGEHGDDVFAVSRPWQAAEATSRRVRHRPA</sequence>
<evidence type="ECO:0000256" key="1">
    <source>
        <dbReference type="ARBA" id="ARBA00004651"/>
    </source>
</evidence>
<evidence type="ECO:0000313" key="8">
    <source>
        <dbReference type="EMBL" id="MDQ4215008.1"/>
    </source>
</evidence>
<proteinExistence type="predicted"/>
<name>A0ABU0XIP4_9MICO</name>
<keyword evidence="9" id="KW-1185">Reference proteome</keyword>
<evidence type="ECO:0000256" key="4">
    <source>
        <dbReference type="ARBA" id="ARBA00023136"/>
    </source>
</evidence>
<comment type="caution">
    <text evidence="8">The sequence shown here is derived from an EMBL/GenBank/DDBJ whole genome shotgun (WGS) entry which is preliminary data.</text>
</comment>
<feature type="transmembrane region" description="Helical" evidence="6">
    <location>
        <begin position="67"/>
        <end position="89"/>
    </location>
</feature>
<dbReference type="Gene3D" id="3.40.50.300">
    <property type="entry name" value="P-loop containing nucleotide triphosphate hydrolases"/>
    <property type="match status" value="1"/>
</dbReference>
<dbReference type="PANTHER" id="PTHR24221">
    <property type="entry name" value="ATP-BINDING CASSETTE SUB-FAMILY B"/>
    <property type="match status" value="1"/>
</dbReference>
<feature type="region of interest" description="Disordered" evidence="5">
    <location>
        <begin position="318"/>
        <end position="355"/>
    </location>
</feature>
<accession>A0ABU0XIP4</accession>
<protein>
    <submittedName>
        <fullName evidence="8">ABC transporter ATP-binding protein</fullName>
    </submittedName>
</protein>
<dbReference type="PROSITE" id="PS50929">
    <property type="entry name" value="ABC_TM1F"/>
    <property type="match status" value="1"/>
</dbReference>
<dbReference type="InterPro" id="IPR036640">
    <property type="entry name" value="ABC1_TM_sf"/>
</dbReference>
<dbReference type="EMBL" id="JAVFCB010000008">
    <property type="protein sequence ID" value="MDQ4215008.1"/>
    <property type="molecule type" value="Genomic_DNA"/>
</dbReference>
<keyword evidence="4 6" id="KW-0472">Membrane</keyword>
<feature type="transmembrane region" description="Helical" evidence="6">
    <location>
        <begin position="25"/>
        <end position="47"/>
    </location>
</feature>
<organism evidence="8 9">
    <name type="scientific">Microbacterium capsulatum</name>
    <dbReference type="NCBI Taxonomy" id="3041921"/>
    <lineage>
        <taxon>Bacteria</taxon>
        <taxon>Bacillati</taxon>
        <taxon>Actinomycetota</taxon>
        <taxon>Actinomycetes</taxon>
        <taxon>Micrococcales</taxon>
        <taxon>Microbacteriaceae</taxon>
        <taxon>Microbacterium</taxon>
    </lineage>
</organism>
<keyword evidence="8" id="KW-0547">Nucleotide-binding</keyword>
<dbReference type="InterPro" id="IPR011527">
    <property type="entry name" value="ABC1_TM_dom"/>
</dbReference>
<comment type="subcellular location">
    <subcellularLocation>
        <location evidence="1">Cell membrane</location>
        <topology evidence="1">Multi-pass membrane protein</topology>
    </subcellularLocation>
</comment>
<evidence type="ECO:0000256" key="5">
    <source>
        <dbReference type="SAM" id="MobiDB-lite"/>
    </source>
</evidence>